<proteinExistence type="predicted"/>
<dbReference type="FunCoup" id="B4NCI6">
    <property type="interactions" value="3"/>
</dbReference>
<dbReference type="OrthoDB" id="1933874at2759"/>
<gene>
    <name evidence="2" type="primary">Dwil\GK25075</name>
    <name evidence="2" type="ORF">Dwil_GK25075</name>
</gene>
<organism evidence="2 3">
    <name type="scientific">Drosophila willistoni</name>
    <name type="common">Fruit fly</name>
    <dbReference type="NCBI Taxonomy" id="7260"/>
    <lineage>
        <taxon>Eukaryota</taxon>
        <taxon>Metazoa</taxon>
        <taxon>Ecdysozoa</taxon>
        <taxon>Arthropoda</taxon>
        <taxon>Hexapoda</taxon>
        <taxon>Insecta</taxon>
        <taxon>Pterygota</taxon>
        <taxon>Neoptera</taxon>
        <taxon>Endopterygota</taxon>
        <taxon>Diptera</taxon>
        <taxon>Brachycera</taxon>
        <taxon>Muscomorpha</taxon>
        <taxon>Ephydroidea</taxon>
        <taxon>Drosophilidae</taxon>
        <taxon>Drosophila</taxon>
        <taxon>Sophophora</taxon>
    </lineage>
</organism>
<dbReference type="PhylomeDB" id="B4NCI6"/>
<dbReference type="InterPro" id="IPR052674">
    <property type="entry name" value="SelWTH-like"/>
</dbReference>
<dbReference type="eggNOG" id="ENOG502R8DX">
    <property type="taxonomic scope" value="Eukaryota"/>
</dbReference>
<evidence type="ECO:0000313" key="2">
    <source>
        <dbReference type="EMBL" id="EDW82545.1"/>
    </source>
</evidence>
<protein>
    <recommendedName>
        <fullName evidence="4">Selenoprotein BthD</fullName>
    </recommendedName>
</protein>
<dbReference type="EMBL" id="CH964239">
    <property type="protein sequence ID" value="EDW82545.1"/>
    <property type="molecule type" value="Genomic_DNA"/>
</dbReference>
<evidence type="ECO:0008006" key="4">
    <source>
        <dbReference type="Google" id="ProtNLM"/>
    </source>
</evidence>
<dbReference type="KEGG" id="dwi:6649089"/>
<feature type="region of interest" description="Disordered" evidence="1">
    <location>
        <begin position="126"/>
        <end position="182"/>
    </location>
</feature>
<dbReference type="GO" id="GO:0005794">
    <property type="term" value="C:Golgi apparatus"/>
    <property type="evidence" value="ECO:0007669"/>
    <property type="project" value="TreeGrafter"/>
</dbReference>
<reference evidence="2 3" key="1">
    <citation type="journal article" date="2007" name="Nature">
        <title>Evolution of genes and genomes on the Drosophila phylogeny.</title>
        <authorList>
            <consortium name="Drosophila 12 Genomes Consortium"/>
            <person name="Clark A.G."/>
            <person name="Eisen M.B."/>
            <person name="Smith D.R."/>
            <person name="Bergman C.M."/>
            <person name="Oliver B."/>
            <person name="Markow T.A."/>
            <person name="Kaufman T.C."/>
            <person name="Kellis M."/>
            <person name="Gelbart W."/>
            <person name="Iyer V.N."/>
            <person name="Pollard D.A."/>
            <person name="Sackton T.B."/>
            <person name="Larracuente A.M."/>
            <person name="Singh N.D."/>
            <person name="Abad J.P."/>
            <person name="Abt D.N."/>
            <person name="Adryan B."/>
            <person name="Aguade M."/>
            <person name="Akashi H."/>
            <person name="Anderson W.W."/>
            <person name="Aquadro C.F."/>
            <person name="Ardell D.H."/>
            <person name="Arguello R."/>
            <person name="Artieri C.G."/>
            <person name="Barbash D.A."/>
            <person name="Barker D."/>
            <person name="Barsanti P."/>
            <person name="Batterham P."/>
            <person name="Batzoglou S."/>
            <person name="Begun D."/>
            <person name="Bhutkar A."/>
            <person name="Blanco E."/>
            <person name="Bosak S.A."/>
            <person name="Bradley R.K."/>
            <person name="Brand A.D."/>
            <person name="Brent M.R."/>
            <person name="Brooks A.N."/>
            <person name="Brown R.H."/>
            <person name="Butlin R.K."/>
            <person name="Caggese C."/>
            <person name="Calvi B.R."/>
            <person name="Bernardo de Carvalho A."/>
            <person name="Caspi A."/>
            <person name="Castrezana S."/>
            <person name="Celniker S.E."/>
            <person name="Chang J.L."/>
            <person name="Chapple C."/>
            <person name="Chatterji S."/>
            <person name="Chinwalla A."/>
            <person name="Civetta A."/>
            <person name="Clifton S.W."/>
            <person name="Comeron J.M."/>
            <person name="Costello J.C."/>
            <person name="Coyne J.A."/>
            <person name="Daub J."/>
            <person name="David R.G."/>
            <person name="Delcher A.L."/>
            <person name="Delehaunty K."/>
            <person name="Do C.B."/>
            <person name="Ebling H."/>
            <person name="Edwards K."/>
            <person name="Eickbush T."/>
            <person name="Evans J.D."/>
            <person name="Filipski A."/>
            <person name="Findeiss S."/>
            <person name="Freyhult E."/>
            <person name="Fulton L."/>
            <person name="Fulton R."/>
            <person name="Garcia A.C."/>
            <person name="Gardiner A."/>
            <person name="Garfield D.A."/>
            <person name="Garvin B.E."/>
            <person name="Gibson G."/>
            <person name="Gilbert D."/>
            <person name="Gnerre S."/>
            <person name="Godfrey J."/>
            <person name="Good R."/>
            <person name="Gotea V."/>
            <person name="Gravely B."/>
            <person name="Greenberg A.J."/>
            <person name="Griffiths-Jones S."/>
            <person name="Gross S."/>
            <person name="Guigo R."/>
            <person name="Gustafson E.A."/>
            <person name="Haerty W."/>
            <person name="Hahn M.W."/>
            <person name="Halligan D.L."/>
            <person name="Halpern A.L."/>
            <person name="Halter G.M."/>
            <person name="Han M.V."/>
            <person name="Heger A."/>
            <person name="Hillier L."/>
            <person name="Hinrichs A.S."/>
            <person name="Holmes I."/>
            <person name="Hoskins R.A."/>
            <person name="Hubisz M.J."/>
            <person name="Hultmark D."/>
            <person name="Huntley M.A."/>
            <person name="Jaffe D.B."/>
            <person name="Jagadeeshan S."/>
            <person name="Jeck W.R."/>
            <person name="Johnson J."/>
            <person name="Jones C.D."/>
            <person name="Jordan W.C."/>
            <person name="Karpen G.H."/>
            <person name="Kataoka E."/>
            <person name="Keightley P.D."/>
            <person name="Kheradpour P."/>
            <person name="Kirkness E.F."/>
            <person name="Koerich L.B."/>
            <person name="Kristiansen K."/>
            <person name="Kudrna D."/>
            <person name="Kulathinal R.J."/>
            <person name="Kumar S."/>
            <person name="Kwok R."/>
            <person name="Lander E."/>
            <person name="Langley C.H."/>
            <person name="Lapoint R."/>
            <person name="Lazzaro B.P."/>
            <person name="Lee S.J."/>
            <person name="Levesque L."/>
            <person name="Li R."/>
            <person name="Lin C.F."/>
            <person name="Lin M.F."/>
            <person name="Lindblad-Toh K."/>
            <person name="Llopart A."/>
            <person name="Long M."/>
            <person name="Low L."/>
            <person name="Lozovsky E."/>
            <person name="Lu J."/>
            <person name="Luo M."/>
            <person name="Machado C.A."/>
            <person name="Makalowski W."/>
            <person name="Marzo M."/>
            <person name="Matsuda M."/>
            <person name="Matzkin L."/>
            <person name="McAllister B."/>
            <person name="McBride C.S."/>
            <person name="McKernan B."/>
            <person name="McKernan K."/>
            <person name="Mendez-Lago M."/>
            <person name="Minx P."/>
            <person name="Mollenhauer M.U."/>
            <person name="Montooth K."/>
            <person name="Mount S.M."/>
            <person name="Mu X."/>
            <person name="Myers E."/>
            <person name="Negre B."/>
            <person name="Newfeld S."/>
            <person name="Nielsen R."/>
            <person name="Noor M.A."/>
            <person name="O'Grady P."/>
            <person name="Pachter L."/>
            <person name="Papaceit M."/>
            <person name="Parisi M.J."/>
            <person name="Parisi M."/>
            <person name="Parts L."/>
            <person name="Pedersen J.S."/>
            <person name="Pesole G."/>
            <person name="Phillippy A.M."/>
            <person name="Ponting C.P."/>
            <person name="Pop M."/>
            <person name="Porcelli D."/>
            <person name="Powell J.R."/>
            <person name="Prohaska S."/>
            <person name="Pruitt K."/>
            <person name="Puig M."/>
            <person name="Quesneville H."/>
            <person name="Ram K.R."/>
            <person name="Rand D."/>
            <person name="Rasmussen M.D."/>
            <person name="Reed L.K."/>
            <person name="Reenan R."/>
            <person name="Reily A."/>
            <person name="Remington K.A."/>
            <person name="Rieger T.T."/>
            <person name="Ritchie M.G."/>
            <person name="Robin C."/>
            <person name="Rogers Y.H."/>
            <person name="Rohde C."/>
            <person name="Rozas J."/>
            <person name="Rubenfield M.J."/>
            <person name="Ruiz A."/>
            <person name="Russo S."/>
            <person name="Salzberg S.L."/>
            <person name="Sanchez-Gracia A."/>
            <person name="Saranga D.J."/>
            <person name="Sato H."/>
            <person name="Schaeffer S.W."/>
            <person name="Schatz M.C."/>
            <person name="Schlenke T."/>
            <person name="Schwartz R."/>
            <person name="Segarra C."/>
            <person name="Singh R.S."/>
            <person name="Sirot L."/>
            <person name="Sirota M."/>
            <person name="Sisneros N.B."/>
            <person name="Smith C.D."/>
            <person name="Smith T.F."/>
            <person name="Spieth J."/>
            <person name="Stage D.E."/>
            <person name="Stark A."/>
            <person name="Stephan W."/>
            <person name="Strausberg R.L."/>
            <person name="Strempel S."/>
            <person name="Sturgill D."/>
            <person name="Sutton G."/>
            <person name="Sutton G.G."/>
            <person name="Tao W."/>
            <person name="Teichmann S."/>
            <person name="Tobari Y.N."/>
            <person name="Tomimura Y."/>
            <person name="Tsolas J.M."/>
            <person name="Valente V.L."/>
            <person name="Venter E."/>
            <person name="Venter J.C."/>
            <person name="Vicario S."/>
            <person name="Vieira F.G."/>
            <person name="Vilella A.J."/>
            <person name="Villasante A."/>
            <person name="Walenz B."/>
            <person name="Wang J."/>
            <person name="Wasserman M."/>
            <person name="Watts T."/>
            <person name="Wilson D."/>
            <person name="Wilson R.K."/>
            <person name="Wing R.A."/>
            <person name="Wolfner M.F."/>
            <person name="Wong A."/>
            <person name="Wong G.K."/>
            <person name="Wu C.I."/>
            <person name="Wu G."/>
            <person name="Yamamoto D."/>
            <person name="Yang H.P."/>
            <person name="Yang S.P."/>
            <person name="Yorke J.A."/>
            <person name="Yoshida K."/>
            <person name="Zdobnov E."/>
            <person name="Zhang P."/>
            <person name="Zhang Y."/>
            <person name="Zimin A.V."/>
            <person name="Baldwin J."/>
            <person name="Abdouelleil A."/>
            <person name="Abdulkadir J."/>
            <person name="Abebe A."/>
            <person name="Abera B."/>
            <person name="Abreu J."/>
            <person name="Acer S.C."/>
            <person name="Aftuck L."/>
            <person name="Alexander A."/>
            <person name="An P."/>
            <person name="Anderson E."/>
            <person name="Anderson S."/>
            <person name="Arachi H."/>
            <person name="Azer M."/>
            <person name="Bachantsang P."/>
            <person name="Barry A."/>
            <person name="Bayul T."/>
            <person name="Berlin A."/>
            <person name="Bessette D."/>
            <person name="Bloom T."/>
            <person name="Blye J."/>
            <person name="Boguslavskiy L."/>
            <person name="Bonnet C."/>
            <person name="Boukhgalter B."/>
            <person name="Bourzgui I."/>
            <person name="Brown A."/>
            <person name="Cahill P."/>
            <person name="Channer S."/>
            <person name="Cheshatsang Y."/>
            <person name="Chuda L."/>
            <person name="Citroen M."/>
            <person name="Collymore A."/>
            <person name="Cooke P."/>
            <person name="Costello M."/>
            <person name="D'Aco K."/>
            <person name="Daza R."/>
            <person name="De Haan G."/>
            <person name="DeGray S."/>
            <person name="DeMaso C."/>
            <person name="Dhargay N."/>
            <person name="Dooley K."/>
            <person name="Dooley E."/>
            <person name="Doricent M."/>
            <person name="Dorje P."/>
            <person name="Dorjee K."/>
            <person name="Dupes A."/>
            <person name="Elong R."/>
            <person name="Falk J."/>
            <person name="Farina A."/>
            <person name="Faro S."/>
            <person name="Ferguson D."/>
            <person name="Fisher S."/>
            <person name="Foley C.D."/>
            <person name="Franke A."/>
            <person name="Friedrich D."/>
            <person name="Gadbois L."/>
            <person name="Gearin G."/>
            <person name="Gearin C.R."/>
            <person name="Giannoukos G."/>
            <person name="Goode T."/>
            <person name="Graham J."/>
            <person name="Grandbois E."/>
            <person name="Grewal S."/>
            <person name="Gyaltsen K."/>
            <person name="Hafez N."/>
            <person name="Hagos B."/>
            <person name="Hall J."/>
            <person name="Henson C."/>
            <person name="Hollinger A."/>
            <person name="Honan T."/>
            <person name="Huard M.D."/>
            <person name="Hughes L."/>
            <person name="Hurhula B."/>
            <person name="Husby M.E."/>
            <person name="Kamat A."/>
            <person name="Kanga B."/>
            <person name="Kashin S."/>
            <person name="Khazanovich D."/>
            <person name="Kisner P."/>
            <person name="Lance K."/>
            <person name="Lara M."/>
            <person name="Lee W."/>
            <person name="Lennon N."/>
            <person name="Letendre F."/>
            <person name="LeVine R."/>
            <person name="Lipovsky A."/>
            <person name="Liu X."/>
            <person name="Liu J."/>
            <person name="Liu S."/>
            <person name="Lokyitsang T."/>
            <person name="Lokyitsang Y."/>
            <person name="Lubonja R."/>
            <person name="Lui A."/>
            <person name="MacDonald P."/>
            <person name="Magnisalis V."/>
            <person name="Maru K."/>
            <person name="Matthews C."/>
            <person name="McCusker W."/>
            <person name="McDonough S."/>
            <person name="Mehta T."/>
            <person name="Meldrim J."/>
            <person name="Meneus L."/>
            <person name="Mihai O."/>
            <person name="Mihalev A."/>
            <person name="Mihova T."/>
            <person name="Mittelman R."/>
            <person name="Mlenga V."/>
            <person name="Montmayeur A."/>
            <person name="Mulrain L."/>
            <person name="Navidi A."/>
            <person name="Naylor J."/>
            <person name="Negash T."/>
            <person name="Nguyen T."/>
            <person name="Nguyen N."/>
            <person name="Nicol R."/>
            <person name="Norbu C."/>
            <person name="Norbu N."/>
            <person name="Novod N."/>
            <person name="O'Neill B."/>
            <person name="Osman S."/>
            <person name="Markiewicz E."/>
            <person name="Oyono O.L."/>
            <person name="Patti C."/>
            <person name="Phunkhang P."/>
            <person name="Pierre F."/>
            <person name="Priest M."/>
            <person name="Raghuraman S."/>
            <person name="Rege F."/>
            <person name="Reyes R."/>
            <person name="Rise C."/>
            <person name="Rogov P."/>
            <person name="Ross K."/>
            <person name="Ryan E."/>
            <person name="Settipalli S."/>
            <person name="Shea T."/>
            <person name="Sherpa N."/>
            <person name="Shi L."/>
            <person name="Shih D."/>
            <person name="Sparrow T."/>
            <person name="Spaulding J."/>
            <person name="Stalker J."/>
            <person name="Stange-Thomann N."/>
            <person name="Stavropoulos S."/>
            <person name="Stone C."/>
            <person name="Strader C."/>
            <person name="Tesfaye S."/>
            <person name="Thomson T."/>
            <person name="Thoulutsang Y."/>
            <person name="Thoulutsang D."/>
            <person name="Topham K."/>
            <person name="Topping I."/>
            <person name="Tsamla T."/>
            <person name="Vassiliev H."/>
            <person name="Vo A."/>
            <person name="Wangchuk T."/>
            <person name="Wangdi T."/>
            <person name="Weiand M."/>
            <person name="Wilkinson J."/>
            <person name="Wilson A."/>
            <person name="Yadav S."/>
            <person name="Young G."/>
            <person name="Yu Q."/>
            <person name="Zembek L."/>
            <person name="Zhong D."/>
            <person name="Zimmer A."/>
            <person name="Zwirko Z."/>
            <person name="Jaffe D.B."/>
            <person name="Alvarez P."/>
            <person name="Brockman W."/>
            <person name="Butler J."/>
            <person name="Chin C."/>
            <person name="Gnerre S."/>
            <person name="Grabherr M."/>
            <person name="Kleber M."/>
            <person name="Mauceli E."/>
            <person name="MacCallum I."/>
        </authorList>
    </citation>
    <scope>NUCLEOTIDE SEQUENCE [LARGE SCALE GENOMIC DNA]</scope>
    <source>
        <strain evidence="3">Tucson 14030-0811.24</strain>
    </source>
</reference>
<feature type="compositionally biased region" description="Polar residues" evidence="1">
    <location>
        <begin position="10"/>
        <end position="21"/>
    </location>
</feature>
<name>B4NCI6_DROWI</name>
<dbReference type="PANTHER" id="PTHR33638">
    <property type="entry name" value="SELENOPROTEIN H"/>
    <property type="match status" value="1"/>
</dbReference>
<feature type="compositionally biased region" description="Basic residues" evidence="1">
    <location>
        <begin position="170"/>
        <end position="182"/>
    </location>
</feature>
<dbReference type="PANTHER" id="PTHR33638:SF1">
    <property type="entry name" value="SELENOPROTEIN H"/>
    <property type="match status" value="1"/>
</dbReference>
<feature type="region of interest" description="Disordered" evidence="1">
    <location>
        <begin position="1"/>
        <end position="28"/>
    </location>
</feature>
<dbReference type="STRING" id="7260.B4NCI6"/>
<feature type="compositionally biased region" description="Basic and acidic residues" evidence="1">
    <location>
        <begin position="155"/>
        <end position="165"/>
    </location>
</feature>
<evidence type="ECO:0000256" key="1">
    <source>
        <dbReference type="SAM" id="MobiDB-lite"/>
    </source>
</evidence>
<dbReference type="OMA" id="DDVFRWI"/>
<dbReference type="InParanoid" id="B4NCI6"/>
<dbReference type="Proteomes" id="UP000007798">
    <property type="component" value="Unassembled WGS sequence"/>
</dbReference>
<dbReference type="HOGENOM" id="CLU_140575_0_0_1"/>
<accession>B4NCI6</accession>
<keyword evidence="3" id="KW-1185">Reference proteome</keyword>
<dbReference type="AlphaFoldDB" id="B4NCI6"/>
<sequence>MPPKRAKKPTPQNGSTPTASANEGLDPGKPVLYIEHCRSCHTFGKRATEIHATLQERGLKQLQLQLNALDRPPRRGAFELSLALRPTAEATEQQALWSGLKRTPRAHKWPNMDVLYEQIVDALNKNQRQKEESKKKEKPKATATATPKTSKKRKADTSDNLEQRLTRSSSAKRSKNSTPKKK</sequence>
<evidence type="ECO:0000313" key="3">
    <source>
        <dbReference type="Proteomes" id="UP000007798"/>
    </source>
</evidence>